<dbReference type="SUPFAM" id="SSF51735">
    <property type="entry name" value="NAD(P)-binding Rossmann-fold domains"/>
    <property type="match status" value="1"/>
</dbReference>
<dbReference type="Pfam" id="PF13380">
    <property type="entry name" value="CoA_binding_2"/>
    <property type="match status" value="1"/>
</dbReference>
<dbReference type="SUPFAM" id="SSF55729">
    <property type="entry name" value="Acyl-CoA N-acyltransferases (Nat)"/>
    <property type="match status" value="1"/>
</dbReference>
<dbReference type="Pfam" id="PF00583">
    <property type="entry name" value="Acetyltransf_1"/>
    <property type="match status" value="1"/>
</dbReference>
<dbReference type="Pfam" id="PF13607">
    <property type="entry name" value="Succ_CoA_lig"/>
    <property type="match status" value="1"/>
</dbReference>
<dbReference type="InterPro" id="IPR016102">
    <property type="entry name" value="Succinyl-CoA_synth-like"/>
</dbReference>
<dbReference type="Gene3D" id="3.40.50.720">
    <property type="entry name" value="NAD(P)-binding Rossmann-like Domain"/>
    <property type="match status" value="1"/>
</dbReference>
<dbReference type="Proteomes" id="UP000620591">
    <property type="component" value="Unassembled WGS sequence"/>
</dbReference>
<dbReference type="InterPro" id="IPR000182">
    <property type="entry name" value="GNAT_dom"/>
</dbReference>
<dbReference type="CDD" id="cd04301">
    <property type="entry name" value="NAT_SF"/>
    <property type="match status" value="1"/>
</dbReference>
<gene>
    <name evidence="3" type="ORF">H9L21_08855</name>
    <name evidence="2" type="ORF">IBG24_00955</name>
</gene>
<dbReference type="EMBL" id="CP060587">
    <property type="protein sequence ID" value="QNL93246.1"/>
    <property type="molecule type" value="Genomic_DNA"/>
</dbReference>
<evidence type="ECO:0000313" key="3">
    <source>
        <dbReference type="EMBL" id="QNL93246.1"/>
    </source>
</evidence>
<evidence type="ECO:0000259" key="1">
    <source>
        <dbReference type="PROSITE" id="PS51186"/>
    </source>
</evidence>
<dbReference type="InterPro" id="IPR032875">
    <property type="entry name" value="Succ_CoA_lig_flav_dom"/>
</dbReference>
<dbReference type="GO" id="GO:0005524">
    <property type="term" value="F:ATP binding"/>
    <property type="evidence" value="ECO:0007669"/>
    <property type="project" value="InterPro"/>
</dbReference>
<dbReference type="InterPro" id="IPR016181">
    <property type="entry name" value="Acyl_CoA_acyltransferase"/>
</dbReference>
<dbReference type="Gene3D" id="3.40.630.30">
    <property type="match status" value="1"/>
</dbReference>
<dbReference type="InterPro" id="IPR003781">
    <property type="entry name" value="CoA-bd"/>
</dbReference>
<dbReference type="SUPFAM" id="SSF52210">
    <property type="entry name" value="Succinyl-CoA synthetase domains"/>
    <property type="match status" value="2"/>
</dbReference>
<feature type="domain" description="N-acetyltransferase" evidence="1">
    <location>
        <begin position="69"/>
        <end position="219"/>
    </location>
</feature>
<sequence length="944" mass="101084">MCSSKSAVSVPDPVTRAILPRRVARSPPTRRPRGRFVLVSGSESVETTVVPHPVPAWEADVLLKDGRVAQIRPIVPEDAAKFVAFYDRVSAESKYFRFFAPYPRLSDRDIARFTTVDHHQRVAFVVTQHDDIIAVGRYDAVSEDEAEVAFLVEDAHQGRGIGQLLLEHLAQAGRERGFTEFIAEVLPENVRMLQVFREMGYTISGTLEDGVQRLTFEINPTDSALGVMRSREQRAEAASIARIFGARSVAVVGASRRQGSIGQAMVRNLVLGDYGGTVYAVNSQAEAVSGLTAYPTVRDIPGEVEIAIVAVPAEHVNDVVLDCAAKGVHGLVVISAGFAEEGAEGRARQQELLHLCRTHGLRLIGPNCLGIINTASDVQLNASLSATMPPPGRAGFFCQSGALGSAILETVAARGLGLSTFVSAGNRADVSGNDLLQYWHQDDSTDVVLLYLESIGNPRKFSRLARRVSEVKPVVAVKSGRSTQGVPVGHTVRRSSAPQQAVDAMFRQAGVIQVDNLDEMFDVAQLLAHQPLPRGNRIAVVGNSDAVALIVTDAAKSQGLQVAPPIPLGANAGAEEFEVAIEAALARPDVDALVAVYTPPITTDSDAVANVLAAIGEQSDKPIVSTFLASKGIPVLLRVPDLEGGSAGRGSVPSYAAPEAAVKALARAVNYAEWAARDHGEYHVAAEHRSGDAKALIRDVLTIAPRGAVLSTEQVHYLLSCYGIDLWTWTNVHSKEEAIAAGEQLGWDVVLKAGSEHLRARPDLAHVWRGIHDAGDMAIAWDEMTTWSGIRADTTFFVQKSAPDGVQVAFRATEDRLFGPLVSFGIAGAPSELLEDRSYGIPPLTDVDARSMISGIRAAPLLFGYQGSEQVDVGSLEDIVLRLAALKDDLPEVVSLDLEPVLVNPDGYTALSARAKVIPSSDSRGDWFVRRLSQPDAAADTLGR</sequence>
<reference evidence="2" key="1">
    <citation type="submission" date="2020-09" db="EMBL/GenBank/DDBJ databases">
        <title>Novel species in genus Aeromicrobium.</title>
        <authorList>
            <person name="Zhang G."/>
        </authorList>
    </citation>
    <scope>NUCLEOTIDE SEQUENCE</scope>
    <source>
        <strain evidence="3">Zg-629</strain>
        <strain evidence="4">zg-629</strain>
        <strain evidence="2">Zg-636</strain>
    </source>
</reference>
<name>A0A8I0ET03_9ACTN</name>
<keyword evidence="4" id="KW-1185">Reference proteome</keyword>
<dbReference type="Gene3D" id="3.30.1490.20">
    <property type="entry name" value="ATP-grasp fold, A domain"/>
    <property type="match status" value="1"/>
</dbReference>
<dbReference type="Gene3D" id="3.30.470.20">
    <property type="entry name" value="ATP-grasp fold, B domain"/>
    <property type="match status" value="1"/>
</dbReference>
<dbReference type="PROSITE" id="PS51186">
    <property type="entry name" value="GNAT"/>
    <property type="match status" value="1"/>
</dbReference>
<dbReference type="Gene3D" id="3.40.50.261">
    <property type="entry name" value="Succinyl-CoA synthetase domains"/>
    <property type="match status" value="2"/>
</dbReference>
<dbReference type="SMART" id="SM00881">
    <property type="entry name" value="CoA_binding"/>
    <property type="match status" value="1"/>
</dbReference>
<dbReference type="PANTHER" id="PTHR42793:SF1">
    <property type="entry name" value="PEPTIDYL-LYSINE N-ACETYLTRANSFERASE PATZ"/>
    <property type="match status" value="1"/>
</dbReference>
<evidence type="ECO:0000313" key="4">
    <source>
        <dbReference type="Proteomes" id="UP000515871"/>
    </source>
</evidence>
<protein>
    <submittedName>
        <fullName evidence="2">GNAT family N-acetyltransferase</fullName>
    </submittedName>
</protein>
<dbReference type="GO" id="GO:0016747">
    <property type="term" value="F:acyltransferase activity, transferring groups other than amino-acyl groups"/>
    <property type="evidence" value="ECO:0007669"/>
    <property type="project" value="InterPro"/>
</dbReference>
<proteinExistence type="predicted"/>
<dbReference type="InterPro" id="IPR013815">
    <property type="entry name" value="ATP_grasp_subdomain_1"/>
</dbReference>
<dbReference type="Proteomes" id="UP000515871">
    <property type="component" value="Chromosome"/>
</dbReference>
<dbReference type="EMBL" id="JACTVM010000001">
    <property type="protein sequence ID" value="MBC9224878.1"/>
    <property type="molecule type" value="Genomic_DNA"/>
</dbReference>
<dbReference type="InterPro" id="IPR036291">
    <property type="entry name" value="NAD(P)-bd_dom_sf"/>
</dbReference>
<dbReference type="AlphaFoldDB" id="A0A8I0ET03"/>
<organism evidence="2 5">
    <name type="scientific">Aeromicrobium senzhongii</name>
    <dbReference type="NCBI Taxonomy" id="2663859"/>
    <lineage>
        <taxon>Bacteria</taxon>
        <taxon>Bacillati</taxon>
        <taxon>Actinomycetota</taxon>
        <taxon>Actinomycetes</taxon>
        <taxon>Propionibacteriales</taxon>
        <taxon>Nocardioidaceae</taxon>
        <taxon>Aeromicrobium</taxon>
    </lineage>
</organism>
<dbReference type="Pfam" id="PF13549">
    <property type="entry name" value="ATP-grasp_5"/>
    <property type="match status" value="1"/>
</dbReference>
<accession>A0A8I0ET03</accession>
<evidence type="ECO:0000313" key="2">
    <source>
        <dbReference type="EMBL" id="MBC9224878.1"/>
    </source>
</evidence>
<dbReference type="PANTHER" id="PTHR42793">
    <property type="entry name" value="COA BINDING DOMAIN CONTAINING PROTEIN"/>
    <property type="match status" value="1"/>
</dbReference>
<evidence type="ECO:0000313" key="5">
    <source>
        <dbReference type="Proteomes" id="UP000620591"/>
    </source>
</evidence>
<dbReference type="SUPFAM" id="SSF56059">
    <property type="entry name" value="Glutathione synthetase ATP-binding domain-like"/>
    <property type="match status" value="1"/>
</dbReference>
<keyword evidence="2" id="KW-0808">Transferase</keyword>